<proteinExistence type="inferred from homology"/>
<dbReference type="GO" id="GO:0006006">
    <property type="term" value="P:glucose metabolic process"/>
    <property type="evidence" value="ECO:0007669"/>
    <property type="project" value="TreeGrafter"/>
</dbReference>
<dbReference type="VEuPathDB" id="FungiDB:LELG_03676"/>
<feature type="compositionally biased region" description="Low complexity" evidence="7">
    <location>
        <begin position="49"/>
        <end position="79"/>
    </location>
</feature>
<evidence type="ECO:0000313" key="11">
    <source>
        <dbReference type="Proteomes" id="UP000001996"/>
    </source>
</evidence>
<dbReference type="PANTHER" id="PTHR19443:SF24">
    <property type="entry name" value="PHOSPHOTRANSFERASE"/>
    <property type="match status" value="1"/>
</dbReference>
<dbReference type="eggNOG" id="KOG1369">
    <property type="taxonomic scope" value="Eukaryota"/>
</dbReference>
<dbReference type="InterPro" id="IPR022673">
    <property type="entry name" value="Hexokinase_C"/>
</dbReference>
<evidence type="ECO:0000256" key="4">
    <source>
        <dbReference type="ARBA" id="ARBA00022777"/>
    </source>
</evidence>
<dbReference type="OMA" id="PDFQPFE"/>
<reference evidence="10 11" key="1">
    <citation type="journal article" date="2009" name="Nature">
        <title>Evolution of pathogenicity and sexual reproduction in eight Candida genomes.</title>
        <authorList>
            <person name="Butler G."/>
            <person name="Rasmussen M.D."/>
            <person name="Lin M.F."/>
            <person name="Santos M.A."/>
            <person name="Sakthikumar S."/>
            <person name="Munro C.A."/>
            <person name="Rheinbay E."/>
            <person name="Grabherr M."/>
            <person name="Forche A."/>
            <person name="Reedy J.L."/>
            <person name="Agrafioti I."/>
            <person name="Arnaud M.B."/>
            <person name="Bates S."/>
            <person name="Brown A.J."/>
            <person name="Brunke S."/>
            <person name="Costanzo M.C."/>
            <person name="Fitzpatrick D.A."/>
            <person name="de Groot P.W."/>
            <person name="Harris D."/>
            <person name="Hoyer L.L."/>
            <person name="Hube B."/>
            <person name="Klis F.M."/>
            <person name="Kodira C."/>
            <person name="Lennard N."/>
            <person name="Logue M.E."/>
            <person name="Martin R."/>
            <person name="Neiman A.M."/>
            <person name="Nikolaou E."/>
            <person name="Quail M.A."/>
            <person name="Quinn J."/>
            <person name="Santos M.C."/>
            <person name="Schmitzberger F.F."/>
            <person name="Sherlock G."/>
            <person name="Shah P."/>
            <person name="Silverstein K.A."/>
            <person name="Skrzypek M.S."/>
            <person name="Soll D."/>
            <person name="Staggs R."/>
            <person name="Stansfield I."/>
            <person name="Stumpf M.P."/>
            <person name="Sudbery P.E."/>
            <person name="Srikantha T."/>
            <person name="Zeng Q."/>
            <person name="Berman J."/>
            <person name="Berriman M."/>
            <person name="Heitman J."/>
            <person name="Gow N.A."/>
            <person name="Lorenz M.C."/>
            <person name="Birren B.W."/>
            <person name="Kellis M."/>
            <person name="Cuomo C.A."/>
        </authorList>
    </citation>
    <scope>NUCLEOTIDE SEQUENCE [LARGE SCALE GENOMIC DNA]</scope>
    <source>
        <strain evidence="11">ATCC 11503 / BCRC 21390 / CBS 2605 / JCM 1781 / NBRC 1676 / NRRL YB-4239</strain>
    </source>
</reference>
<feature type="region of interest" description="Disordered" evidence="7">
    <location>
        <begin position="31"/>
        <end position="84"/>
    </location>
</feature>
<organism evidence="10 11">
    <name type="scientific">Lodderomyces elongisporus (strain ATCC 11503 / CBS 2605 / JCM 1781 / NBRC 1676 / NRRL YB-4239)</name>
    <name type="common">Yeast</name>
    <name type="synonym">Saccharomyces elongisporus</name>
    <dbReference type="NCBI Taxonomy" id="379508"/>
    <lineage>
        <taxon>Eukaryota</taxon>
        <taxon>Fungi</taxon>
        <taxon>Dikarya</taxon>
        <taxon>Ascomycota</taxon>
        <taxon>Saccharomycotina</taxon>
        <taxon>Pichiomycetes</taxon>
        <taxon>Debaryomycetaceae</taxon>
        <taxon>Candida/Lodderomyces clade</taxon>
        <taxon>Lodderomyces</taxon>
    </lineage>
</organism>
<keyword evidence="2 6" id="KW-0808">Transferase</keyword>
<dbReference type="GO" id="GO:0004340">
    <property type="term" value="F:glucokinase activity"/>
    <property type="evidence" value="ECO:0007669"/>
    <property type="project" value="TreeGrafter"/>
</dbReference>
<dbReference type="SUPFAM" id="SSF53067">
    <property type="entry name" value="Actin-like ATPase domain"/>
    <property type="match status" value="2"/>
</dbReference>
<evidence type="ECO:0000259" key="9">
    <source>
        <dbReference type="Pfam" id="PF03727"/>
    </source>
</evidence>
<dbReference type="GO" id="GO:0005739">
    <property type="term" value="C:mitochondrion"/>
    <property type="evidence" value="ECO:0007669"/>
    <property type="project" value="TreeGrafter"/>
</dbReference>
<keyword evidence="11" id="KW-1185">Reference proteome</keyword>
<dbReference type="InParanoid" id="A5E239"/>
<dbReference type="GO" id="GO:0006013">
    <property type="term" value="P:mannose metabolic process"/>
    <property type="evidence" value="ECO:0007669"/>
    <property type="project" value="TreeGrafter"/>
</dbReference>
<dbReference type="Proteomes" id="UP000001996">
    <property type="component" value="Unassembled WGS sequence"/>
</dbReference>
<keyword evidence="6" id="KW-0324">Glycolysis</keyword>
<dbReference type="STRING" id="379508.A5E239"/>
<evidence type="ECO:0000256" key="3">
    <source>
        <dbReference type="ARBA" id="ARBA00022741"/>
    </source>
</evidence>
<dbReference type="GeneID" id="5232537"/>
<dbReference type="PRINTS" id="PR00475">
    <property type="entry name" value="HEXOKINASE"/>
</dbReference>
<dbReference type="GO" id="GO:0005829">
    <property type="term" value="C:cytosol"/>
    <property type="evidence" value="ECO:0007669"/>
    <property type="project" value="TreeGrafter"/>
</dbReference>
<dbReference type="PROSITE" id="PS51748">
    <property type="entry name" value="HEXOKINASE_2"/>
    <property type="match status" value="1"/>
</dbReference>
<dbReference type="InterPro" id="IPR043129">
    <property type="entry name" value="ATPase_NBD"/>
</dbReference>
<dbReference type="InterPro" id="IPR022672">
    <property type="entry name" value="Hexokinase_N"/>
</dbReference>
<accession>A5E239</accession>
<evidence type="ECO:0000256" key="1">
    <source>
        <dbReference type="ARBA" id="ARBA00009225"/>
    </source>
</evidence>
<dbReference type="GO" id="GO:0001678">
    <property type="term" value="P:intracellular glucose homeostasis"/>
    <property type="evidence" value="ECO:0007669"/>
    <property type="project" value="InterPro"/>
</dbReference>
<dbReference type="AlphaFoldDB" id="A5E239"/>
<dbReference type="Gene3D" id="3.40.367.20">
    <property type="match status" value="1"/>
</dbReference>
<name>A5E239_LODEL</name>
<evidence type="ECO:0000256" key="7">
    <source>
        <dbReference type="SAM" id="MobiDB-lite"/>
    </source>
</evidence>
<dbReference type="GO" id="GO:0005524">
    <property type="term" value="F:ATP binding"/>
    <property type="evidence" value="ECO:0007669"/>
    <property type="project" value="UniProtKB-UniRule"/>
</dbReference>
<dbReference type="KEGG" id="lel:PVL30_003153"/>
<dbReference type="OrthoDB" id="419537at2759"/>
<feature type="domain" description="Hexokinase N-terminal" evidence="8">
    <location>
        <begin position="103"/>
        <end position="287"/>
    </location>
</feature>
<dbReference type="Pfam" id="PF00349">
    <property type="entry name" value="Hexokinase_1"/>
    <property type="match status" value="1"/>
</dbReference>
<dbReference type="EC" id="2.7.1.-" evidence="6"/>
<protein>
    <recommendedName>
        <fullName evidence="6">Phosphotransferase</fullName>
        <ecNumber evidence="6">2.7.1.-</ecNumber>
    </recommendedName>
</protein>
<dbReference type="PANTHER" id="PTHR19443">
    <property type="entry name" value="HEXOKINASE"/>
    <property type="match status" value="1"/>
</dbReference>
<keyword evidence="5 6" id="KW-0067">ATP-binding</keyword>
<evidence type="ECO:0000256" key="2">
    <source>
        <dbReference type="ARBA" id="ARBA00022679"/>
    </source>
</evidence>
<evidence type="ECO:0000256" key="6">
    <source>
        <dbReference type="RuleBase" id="RU362007"/>
    </source>
</evidence>
<evidence type="ECO:0000256" key="5">
    <source>
        <dbReference type="ARBA" id="ARBA00022840"/>
    </source>
</evidence>
<dbReference type="GO" id="GO:0005536">
    <property type="term" value="F:D-glucose binding"/>
    <property type="evidence" value="ECO:0007669"/>
    <property type="project" value="InterPro"/>
</dbReference>
<evidence type="ECO:0000259" key="8">
    <source>
        <dbReference type="Pfam" id="PF00349"/>
    </source>
</evidence>
<dbReference type="GO" id="GO:0008865">
    <property type="term" value="F:fructokinase activity"/>
    <property type="evidence" value="ECO:0007669"/>
    <property type="project" value="TreeGrafter"/>
</dbReference>
<dbReference type="HOGENOM" id="CLU_014393_4_1_1"/>
<dbReference type="InterPro" id="IPR001312">
    <property type="entry name" value="Hexokinase"/>
</dbReference>
<dbReference type="CDD" id="cd24000">
    <property type="entry name" value="ASKHA_NBD_HK"/>
    <property type="match status" value="1"/>
</dbReference>
<keyword evidence="4 6" id="KW-0418">Kinase</keyword>
<dbReference type="UniPathway" id="UPA00109">
    <property type="reaction ID" value="UER00180"/>
</dbReference>
<dbReference type="Gene3D" id="3.30.420.40">
    <property type="match status" value="1"/>
</dbReference>
<gene>
    <name evidence="10" type="ORF">LELG_03676</name>
</gene>
<sequence>MAQHLTSSFEANHSDGLRSLKKEVNIRINSQQISGLASSEEEEEDLKSLESSTGLSPSPSSPSPSSSSFRSPSATPMSSNESGEYLETSSVLDLAVASFTESLTDKNLCQQSDLLYHDFKSSLAEDALAMLPNYNLSPTGEESGLYLVIDLGGSTLRVAVVDISPDLDLNRKERVKVVIEDKWIISNEYKNIDLNFFKFIASKTMEILLKQSAIDSKELIKTGITWSFPLETTDYNNGNILHVSKGYTVDPEVHGQNLKSLLETTFLEEFNVEIDVRSILNDSLAVYSAGLFLNSTMKLAMVLGTGFNLCCSLNSHEQKMHSAKLIDDKILFNTELSFFGQGLVPHFMTKYDGIIDKRLVEAEQRFKAFSKVDPETNSVFQPNELTTSGRYLPELCRLVIADLWNQKEIFTTFSEQEMDRLLNVPYDGFEGEIMCIVDECNDYQEINAKMCKCYNWNKAIPETDIKMLKTITAAVIQRAAFIVANSIIAFFKLQREFNTDDQLKGHLSVGFVGSVLVYFHNYRDLVLKYVNSSQDAQREGYTIDLQLVENSSIVGAAIGAAYHS</sequence>
<evidence type="ECO:0000313" key="10">
    <source>
        <dbReference type="EMBL" id="EDK45497.1"/>
    </source>
</evidence>
<dbReference type="GO" id="GO:0019158">
    <property type="term" value="F:mannokinase activity"/>
    <property type="evidence" value="ECO:0007669"/>
    <property type="project" value="TreeGrafter"/>
</dbReference>
<dbReference type="Pfam" id="PF03727">
    <property type="entry name" value="Hexokinase_2"/>
    <property type="match status" value="1"/>
</dbReference>
<keyword evidence="3 6" id="KW-0547">Nucleotide-binding</keyword>
<feature type="domain" description="Hexokinase C-terminal" evidence="9">
    <location>
        <begin position="299"/>
        <end position="561"/>
    </location>
</feature>
<dbReference type="GO" id="GO:0006096">
    <property type="term" value="P:glycolytic process"/>
    <property type="evidence" value="ECO:0007669"/>
    <property type="project" value="UniProtKB-UniPathway"/>
</dbReference>
<dbReference type="EMBL" id="CH981527">
    <property type="protein sequence ID" value="EDK45497.1"/>
    <property type="molecule type" value="Genomic_DNA"/>
</dbReference>
<comment type="similarity">
    <text evidence="1 6">Belongs to the hexokinase family.</text>
</comment>